<reference evidence="2" key="1">
    <citation type="submission" date="2021-03" db="EMBL/GenBank/DDBJ databases">
        <title>Acanthopleuribacteraceae sp. M133.</title>
        <authorList>
            <person name="Wang G."/>
        </authorList>
    </citation>
    <scope>NUCLEOTIDE SEQUENCE</scope>
    <source>
        <strain evidence="2">M133</strain>
    </source>
</reference>
<dbReference type="KEGG" id="scor:J3U87_23140"/>
<evidence type="ECO:0000313" key="2">
    <source>
        <dbReference type="EMBL" id="QTD48485.1"/>
    </source>
</evidence>
<dbReference type="Proteomes" id="UP000663929">
    <property type="component" value="Chromosome"/>
</dbReference>
<accession>A0A8A4TPH5</accession>
<organism evidence="2 3">
    <name type="scientific">Sulfidibacter corallicola</name>
    <dbReference type="NCBI Taxonomy" id="2818388"/>
    <lineage>
        <taxon>Bacteria</taxon>
        <taxon>Pseudomonadati</taxon>
        <taxon>Acidobacteriota</taxon>
        <taxon>Holophagae</taxon>
        <taxon>Acanthopleuribacterales</taxon>
        <taxon>Acanthopleuribacteraceae</taxon>
        <taxon>Sulfidibacter</taxon>
    </lineage>
</organism>
<evidence type="ECO:0000256" key="1">
    <source>
        <dbReference type="SAM" id="MobiDB-lite"/>
    </source>
</evidence>
<name>A0A8A4TPH5_SULCO</name>
<proteinExistence type="predicted"/>
<dbReference type="RefSeq" id="WP_237378140.1">
    <property type="nucleotide sequence ID" value="NZ_CP071793.1"/>
</dbReference>
<evidence type="ECO:0000313" key="3">
    <source>
        <dbReference type="Proteomes" id="UP000663929"/>
    </source>
</evidence>
<dbReference type="EMBL" id="CP071793">
    <property type="protein sequence ID" value="QTD48485.1"/>
    <property type="molecule type" value="Genomic_DNA"/>
</dbReference>
<gene>
    <name evidence="2" type="ORF">J3U87_23140</name>
</gene>
<keyword evidence="3" id="KW-1185">Reference proteome</keyword>
<dbReference type="AlphaFoldDB" id="A0A8A4TPH5"/>
<protein>
    <submittedName>
        <fullName evidence="2">Uncharacterized protein</fullName>
    </submittedName>
</protein>
<feature type="compositionally biased region" description="Basic residues" evidence="1">
    <location>
        <begin position="31"/>
        <end position="44"/>
    </location>
</feature>
<feature type="region of interest" description="Disordered" evidence="1">
    <location>
        <begin position="31"/>
        <end position="52"/>
    </location>
</feature>
<sequence length="81" mass="9206">MFVCHLCGTVVPPRNKSNPVVIETRARNYPARHKANKVRRKKKPEYREDPGGRGWEIVREVQACSSCASHHETPLPARTEA</sequence>